<evidence type="ECO:0000313" key="1">
    <source>
        <dbReference type="EMBL" id="CZT06413.1"/>
    </source>
</evidence>
<accession>A0A1E1L769</accession>
<dbReference type="Gene3D" id="3.40.395.10">
    <property type="entry name" value="Adenoviral Proteinase, Chain A"/>
    <property type="match status" value="1"/>
</dbReference>
<dbReference type="OrthoDB" id="1939479at2759"/>
<evidence type="ECO:0000313" key="2">
    <source>
        <dbReference type="Proteomes" id="UP000178912"/>
    </source>
</evidence>
<dbReference type="SUPFAM" id="SSF54001">
    <property type="entry name" value="Cysteine proteinases"/>
    <property type="match status" value="1"/>
</dbReference>
<dbReference type="EMBL" id="FJUX01000085">
    <property type="protein sequence ID" value="CZT06413.1"/>
    <property type="molecule type" value="Genomic_DNA"/>
</dbReference>
<keyword evidence="2" id="KW-1185">Reference proteome</keyword>
<sequence>MNPNAPEHQPDVVHHTAIIRLAREKMFSPPDEETTRNINKRPPLTETYLDVRAFDELADLRRKIRTRNKEKAQAQPLPLFPFFSATPTPDESNVCTGVRLNSRQGLRVLDPDAGTPALCTESYLQFICEYANRWHSRLSGIDHHSAGKDPKFFFFPSHQSFYKNLMINSAEEMAEETSEHLTRAQFWKLRYLFIMINFVPAGQTDAHVALCAISPEAKTVDYVCSGGDTGLPSSPRFAGSNCVQYLFAWLSNYLGGTFLPYDWRLRTDAGHVQERSRGDCAIYTVTHAQCLAFGYGISDAFPCDHQKKILSRRQRYVQDLMYQGFADFELGSENTQYYPLLDTKPTALRNEGFHILPASVLNRLPAEIANKRKCYRGCPTKLSLIRHCRRNARFYPGWSDCKISGRGRSLKEFVMWVEDMDAMRHWKKCTPAAKPLPYPEHKPFRWIDPRDSGRNTIPPHALWPRKD</sequence>
<protein>
    <recommendedName>
        <fullName evidence="3">Ubiquitin-like protease family profile domain-containing protein</fullName>
    </recommendedName>
</protein>
<organism evidence="1 2">
    <name type="scientific">Rhynchosporium agropyri</name>
    <dbReference type="NCBI Taxonomy" id="914238"/>
    <lineage>
        <taxon>Eukaryota</taxon>
        <taxon>Fungi</taxon>
        <taxon>Dikarya</taxon>
        <taxon>Ascomycota</taxon>
        <taxon>Pezizomycotina</taxon>
        <taxon>Leotiomycetes</taxon>
        <taxon>Helotiales</taxon>
        <taxon>Ploettnerulaceae</taxon>
        <taxon>Rhynchosporium</taxon>
    </lineage>
</organism>
<reference evidence="2" key="1">
    <citation type="submission" date="2016-03" db="EMBL/GenBank/DDBJ databases">
        <authorList>
            <person name="Guldener U."/>
        </authorList>
    </citation>
    <scope>NUCLEOTIDE SEQUENCE [LARGE SCALE GENOMIC DNA]</scope>
    <source>
        <strain evidence="2">04CH-RAC-A.6.1</strain>
    </source>
</reference>
<dbReference type="InterPro" id="IPR038765">
    <property type="entry name" value="Papain-like_cys_pep_sf"/>
</dbReference>
<gene>
    <name evidence="1" type="ORF">RAG0_12131</name>
</gene>
<proteinExistence type="predicted"/>
<dbReference type="AlphaFoldDB" id="A0A1E1L769"/>
<dbReference type="Proteomes" id="UP000178912">
    <property type="component" value="Unassembled WGS sequence"/>
</dbReference>
<name>A0A1E1L769_9HELO</name>
<evidence type="ECO:0008006" key="3">
    <source>
        <dbReference type="Google" id="ProtNLM"/>
    </source>
</evidence>